<evidence type="ECO:0000313" key="2">
    <source>
        <dbReference type="Proteomes" id="UP000475545"/>
    </source>
</evidence>
<name>A0A6L7GP86_9ACTN</name>
<dbReference type="EMBL" id="WMBR01000001">
    <property type="protein sequence ID" value="MXP20358.1"/>
    <property type="molecule type" value="Genomic_DNA"/>
</dbReference>
<dbReference type="Proteomes" id="UP000475545">
    <property type="component" value="Unassembled WGS sequence"/>
</dbReference>
<sequence length="151" mass="16610">MFRAQAEFTIESQRIGVVAVNRNQSSFPKYSNAVIRNAEPMAHRREVITTCGNNTATITGRGTMTMTSTLAEAPPGLRADDVLVFTFTTTFQPEPGSTALRSQQQTVIGYADVPGLQVEFYEEVDGFDGQLDMASFDELFVKAVNRASNFQ</sequence>
<reference evidence="1 2" key="1">
    <citation type="submission" date="2019-11" db="EMBL/GenBank/DDBJ databases">
        <title>Gordonia sp. nov., a novel actinobacterium isolated from mangrove soil in Hainan.</title>
        <authorList>
            <person name="Huang X."/>
            <person name="Xie Y."/>
            <person name="Chu X."/>
            <person name="Xiao K."/>
        </authorList>
    </citation>
    <scope>NUCLEOTIDE SEQUENCE [LARGE SCALE GENOMIC DNA]</scope>
    <source>
        <strain evidence="1 2">HNM0687</strain>
    </source>
</reference>
<evidence type="ECO:0000313" key="1">
    <source>
        <dbReference type="EMBL" id="MXP20358.1"/>
    </source>
</evidence>
<dbReference type="AlphaFoldDB" id="A0A6L7GP86"/>
<organism evidence="1 2">
    <name type="scientific">Gordonia mangrovi</name>
    <dbReference type="NCBI Taxonomy" id="2665643"/>
    <lineage>
        <taxon>Bacteria</taxon>
        <taxon>Bacillati</taxon>
        <taxon>Actinomycetota</taxon>
        <taxon>Actinomycetes</taxon>
        <taxon>Mycobacteriales</taxon>
        <taxon>Gordoniaceae</taxon>
        <taxon>Gordonia</taxon>
    </lineage>
</organism>
<comment type="caution">
    <text evidence="1">The sequence shown here is derived from an EMBL/GenBank/DDBJ whole genome shotgun (WGS) entry which is preliminary data.</text>
</comment>
<protein>
    <submittedName>
        <fullName evidence="1">Uncharacterized protein</fullName>
    </submittedName>
</protein>
<proteinExistence type="predicted"/>
<accession>A0A6L7GP86</accession>
<keyword evidence="2" id="KW-1185">Reference proteome</keyword>
<gene>
    <name evidence="1" type="ORF">GIY30_03180</name>
</gene>